<reference evidence="1 2" key="1">
    <citation type="submission" date="2016-11" db="EMBL/GenBank/DDBJ databases">
        <authorList>
            <consortium name="Pathogen Informatics"/>
        </authorList>
    </citation>
    <scope>NUCLEOTIDE SEQUENCE [LARGE SCALE GENOMIC DNA]</scope>
    <source>
        <strain evidence="1 2">1168</strain>
    </source>
</reference>
<dbReference type="RefSeq" id="WP_052528402.1">
    <property type="nucleotide sequence ID" value="NZ_CP065272.1"/>
</dbReference>
<evidence type="ECO:0000313" key="1">
    <source>
        <dbReference type="EMBL" id="SKY34429.1"/>
    </source>
</evidence>
<proteinExistence type="predicted"/>
<evidence type="ECO:0000313" key="2">
    <source>
        <dbReference type="Proteomes" id="UP000190366"/>
    </source>
</evidence>
<dbReference type="EMBL" id="FVQL01000001">
    <property type="protein sequence ID" value="SKY34429.1"/>
    <property type="molecule type" value="Genomic_DNA"/>
</dbReference>
<accession>A0AB38DAZ4</accession>
<evidence type="ECO:0008006" key="3">
    <source>
        <dbReference type="Google" id="ProtNLM"/>
    </source>
</evidence>
<gene>
    <name evidence="1" type="ORF">SAMEA2275630_00776</name>
</gene>
<name>A0AB38DAZ4_9MYCO</name>
<dbReference type="AlphaFoldDB" id="A0AB38DAZ4"/>
<dbReference type="Proteomes" id="UP000190366">
    <property type="component" value="Unassembled WGS sequence"/>
</dbReference>
<comment type="caution">
    <text evidence="1">The sequence shown here is derived from an EMBL/GenBank/DDBJ whole genome shotgun (WGS) entry which is preliminary data.</text>
</comment>
<protein>
    <recommendedName>
        <fullName evidence="3">Bacteriophage protein</fullName>
    </recommendedName>
</protein>
<organism evidence="1 2">
    <name type="scientific">Mycobacteroides abscessus subsp. massiliense</name>
    <dbReference type="NCBI Taxonomy" id="1962118"/>
    <lineage>
        <taxon>Bacteria</taxon>
        <taxon>Bacillati</taxon>
        <taxon>Actinomycetota</taxon>
        <taxon>Actinomycetes</taxon>
        <taxon>Mycobacteriales</taxon>
        <taxon>Mycobacteriaceae</taxon>
        <taxon>Mycobacteroides</taxon>
        <taxon>Mycobacteroides abscessus</taxon>
    </lineage>
</organism>
<sequence>MTNDDDDLTAEEWAEVCVVAARFDWIVTPPTKAADLLPKMLEINALQKLETEIMDAHGDWLASTRQYFEERGWPWTTEELNRRYKLGQWQ</sequence>